<dbReference type="GO" id="GO:0005737">
    <property type="term" value="C:cytoplasm"/>
    <property type="evidence" value="ECO:0007669"/>
    <property type="project" value="TreeGrafter"/>
</dbReference>
<keyword evidence="3" id="KW-0175">Coiled coil</keyword>
<evidence type="ECO:0000313" key="7">
    <source>
        <dbReference type="Proteomes" id="UP001152798"/>
    </source>
</evidence>
<feature type="compositionally biased region" description="Basic and acidic residues" evidence="4">
    <location>
        <begin position="63"/>
        <end position="72"/>
    </location>
</feature>
<evidence type="ECO:0000256" key="4">
    <source>
        <dbReference type="SAM" id="MobiDB-lite"/>
    </source>
</evidence>
<feature type="domain" description="WIBG Mago-binding" evidence="5">
    <location>
        <begin position="9"/>
        <end position="35"/>
    </location>
</feature>
<dbReference type="SUPFAM" id="SSF101931">
    <property type="entry name" value="Pym (Within the bgcn gene intron protein, WIBG), N-terminal domain"/>
    <property type="match status" value="1"/>
</dbReference>
<proteinExistence type="inferred from homology"/>
<dbReference type="InterPro" id="IPR036348">
    <property type="entry name" value="WIBG_N_sf"/>
</dbReference>
<evidence type="ECO:0000313" key="6">
    <source>
        <dbReference type="EMBL" id="CAH1404905.1"/>
    </source>
</evidence>
<dbReference type="GO" id="GO:0035145">
    <property type="term" value="C:exon-exon junction complex"/>
    <property type="evidence" value="ECO:0007669"/>
    <property type="project" value="TreeGrafter"/>
</dbReference>
<evidence type="ECO:0000259" key="5">
    <source>
        <dbReference type="SMART" id="SM01273"/>
    </source>
</evidence>
<comment type="similarity">
    <text evidence="1">Belongs to the pym family.</text>
</comment>
<feature type="compositionally biased region" description="Basic and acidic residues" evidence="4">
    <location>
        <begin position="106"/>
        <end position="129"/>
    </location>
</feature>
<feature type="region of interest" description="Disordered" evidence="4">
    <location>
        <begin position="1"/>
        <end position="129"/>
    </location>
</feature>
<dbReference type="InterPro" id="IPR039333">
    <property type="entry name" value="PYM1"/>
</dbReference>
<sequence length="212" mass="23640">MASLVGTDSGRVIAATQRPDGSWRKERRVKDGYTPQEEVPLYESKGKQWASSKPAYPPGLDPKLIKEGEVKEKKKKKKGSGSGQAQQPQRAPLSEVRSTADVTPVRAEEKWETVDGKGRGNKGAKKDHIKEIIIKKVQPEVSKSPQVQQEPAKKLRNLKKKLKEIEQLEARIKSKELKNPDKDQLSKVARKSETEEAIEALELEISSLNIAS</sequence>
<evidence type="ECO:0000256" key="2">
    <source>
        <dbReference type="ARBA" id="ARBA00018898"/>
    </source>
</evidence>
<dbReference type="GO" id="GO:0003723">
    <property type="term" value="F:RNA binding"/>
    <property type="evidence" value="ECO:0007669"/>
    <property type="project" value="TreeGrafter"/>
</dbReference>
<dbReference type="SMART" id="SM01273">
    <property type="entry name" value="Mago-bind"/>
    <property type="match status" value="1"/>
</dbReference>
<feature type="region of interest" description="Disordered" evidence="4">
    <location>
        <begin position="136"/>
        <end position="155"/>
    </location>
</feature>
<accession>A0A9P0MUH1</accession>
<evidence type="ECO:0000256" key="1">
    <source>
        <dbReference type="ARBA" id="ARBA00009394"/>
    </source>
</evidence>
<dbReference type="InterPro" id="IPR015362">
    <property type="entry name" value="WIBG_mago-bd"/>
</dbReference>
<dbReference type="Proteomes" id="UP001152798">
    <property type="component" value="Chromosome 6"/>
</dbReference>
<gene>
    <name evidence="6" type="ORF">NEZAVI_LOCUS13224</name>
</gene>
<dbReference type="Pfam" id="PF09282">
    <property type="entry name" value="Mago-bind"/>
    <property type="match status" value="1"/>
</dbReference>
<keyword evidence="7" id="KW-1185">Reference proteome</keyword>
<protein>
    <recommendedName>
        <fullName evidence="2">Partner of Y14 and mago</fullName>
    </recommendedName>
</protein>
<dbReference type="AlphaFoldDB" id="A0A9P0MUH1"/>
<organism evidence="6 7">
    <name type="scientific">Nezara viridula</name>
    <name type="common">Southern green stink bug</name>
    <name type="synonym">Cimex viridulus</name>
    <dbReference type="NCBI Taxonomy" id="85310"/>
    <lineage>
        <taxon>Eukaryota</taxon>
        <taxon>Metazoa</taxon>
        <taxon>Ecdysozoa</taxon>
        <taxon>Arthropoda</taxon>
        <taxon>Hexapoda</taxon>
        <taxon>Insecta</taxon>
        <taxon>Pterygota</taxon>
        <taxon>Neoptera</taxon>
        <taxon>Paraneoptera</taxon>
        <taxon>Hemiptera</taxon>
        <taxon>Heteroptera</taxon>
        <taxon>Panheteroptera</taxon>
        <taxon>Pentatomomorpha</taxon>
        <taxon>Pentatomoidea</taxon>
        <taxon>Pentatomidae</taxon>
        <taxon>Pentatominae</taxon>
        <taxon>Nezara</taxon>
    </lineage>
</organism>
<dbReference type="EMBL" id="OV725082">
    <property type="protein sequence ID" value="CAH1404905.1"/>
    <property type="molecule type" value="Genomic_DNA"/>
</dbReference>
<evidence type="ECO:0000256" key="3">
    <source>
        <dbReference type="SAM" id="Coils"/>
    </source>
</evidence>
<name>A0A9P0MUH1_NEZVI</name>
<feature type="coiled-coil region" evidence="3">
    <location>
        <begin position="155"/>
        <end position="211"/>
    </location>
</feature>
<feature type="compositionally biased region" description="Basic and acidic residues" evidence="4">
    <location>
        <begin position="21"/>
        <end position="31"/>
    </location>
</feature>
<dbReference type="GO" id="GO:1903259">
    <property type="term" value="P:exon-exon junction complex disassembly"/>
    <property type="evidence" value="ECO:0007669"/>
    <property type="project" value="InterPro"/>
</dbReference>
<reference evidence="6" key="1">
    <citation type="submission" date="2022-01" db="EMBL/GenBank/DDBJ databases">
        <authorList>
            <person name="King R."/>
        </authorList>
    </citation>
    <scope>NUCLEOTIDE SEQUENCE</scope>
</reference>
<dbReference type="PANTHER" id="PTHR22959">
    <property type="entry name" value="PYM PROTEIN"/>
    <property type="match status" value="1"/>
</dbReference>
<dbReference type="OrthoDB" id="21625at2759"/>
<dbReference type="PANTHER" id="PTHR22959:SF0">
    <property type="entry name" value="PARTNER OF Y14 AND MAGO"/>
    <property type="match status" value="1"/>
</dbReference>